<gene>
    <name evidence="2" type="ORF">RF55_13915</name>
</gene>
<feature type="domain" description="Reverse transcriptase Ty1/copia-type" evidence="1">
    <location>
        <begin position="136"/>
        <end position="237"/>
    </location>
</feature>
<dbReference type="Proteomes" id="UP000036403">
    <property type="component" value="Unassembled WGS sequence"/>
</dbReference>
<evidence type="ECO:0000313" key="2">
    <source>
        <dbReference type="EMBL" id="KMQ86956.1"/>
    </source>
</evidence>
<evidence type="ECO:0000259" key="1">
    <source>
        <dbReference type="Pfam" id="PF07727"/>
    </source>
</evidence>
<accession>A0A0J7K9P5</accession>
<dbReference type="AlphaFoldDB" id="A0A0J7K9P5"/>
<proteinExistence type="predicted"/>
<dbReference type="PaxDb" id="67767-A0A0J7K9P5"/>
<comment type="caution">
    <text evidence="2">The sequence shown here is derived from an EMBL/GenBank/DDBJ whole genome shotgun (WGS) entry which is preliminary data.</text>
</comment>
<keyword evidence="3" id="KW-1185">Reference proteome</keyword>
<dbReference type="OrthoDB" id="7553184at2759"/>
<name>A0A0J7K9P5_LASNI</name>
<dbReference type="Pfam" id="PF07727">
    <property type="entry name" value="RVT_2"/>
    <property type="match status" value="1"/>
</dbReference>
<dbReference type="InterPro" id="IPR013103">
    <property type="entry name" value="RVT_2"/>
</dbReference>
<sequence length="266" mass="30613">MEGPLTRLGKAIYQWIEITRDVRFLENHLKTPKVLSEDFYPDEPFDAGQEDLEEVDKESRITDEQEVAIPTRRRGRPRIIRTGLPGRPRKDYGRGEVDQGELACVAEIFVMHAISGANSFEWKDAMASEVKFLIKNNTWSLVERSKDQRVIGSRFVLRNKYKSDGSIEKRKARIVARGFSQRPRINFHETFAPVARMSSIRAAVAVAAQKGMKLEQLDITTTYLNGDVEEIFMEAPEYLEDILKHIDQARREDDSVKKAARKMLEK</sequence>
<dbReference type="STRING" id="67767.A0A0J7K9P5"/>
<reference evidence="2 3" key="1">
    <citation type="submission" date="2015-04" db="EMBL/GenBank/DDBJ databases">
        <title>Lasius niger genome sequencing.</title>
        <authorList>
            <person name="Konorov E.A."/>
            <person name="Nikitin M.A."/>
            <person name="Kirill M.V."/>
            <person name="Chang P."/>
        </authorList>
    </citation>
    <scope>NUCLEOTIDE SEQUENCE [LARGE SCALE GENOMIC DNA]</scope>
    <source>
        <tissue evidence="2">Whole</tissue>
    </source>
</reference>
<organism evidence="2 3">
    <name type="scientific">Lasius niger</name>
    <name type="common">Black garden ant</name>
    <dbReference type="NCBI Taxonomy" id="67767"/>
    <lineage>
        <taxon>Eukaryota</taxon>
        <taxon>Metazoa</taxon>
        <taxon>Ecdysozoa</taxon>
        <taxon>Arthropoda</taxon>
        <taxon>Hexapoda</taxon>
        <taxon>Insecta</taxon>
        <taxon>Pterygota</taxon>
        <taxon>Neoptera</taxon>
        <taxon>Endopterygota</taxon>
        <taxon>Hymenoptera</taxon>
        <taxon>Apocrita</taxon>
        <taxon>Aculeata</taxon>
        <taxon>Formicoidea</taxon>
        <taxon>Formicidae</taxon>
        <taxon>Formicinae</taxon>
        <taxon>Lasius</taxon>
        <taxon>Lasius</taxon>
    </lineage>
</organism>
<evidence type="ECO:0000313" key="3">
    <source>
        <dbReference type="Proteomes" id="UP000036403"/>
    </source>
</evidence>
<protein>
    <submittedName>
        <fullName evidence="2">Copia-like retrotransposable protein</fullName>
    </submittedName>
</protein>
<dbReference type="EMBL" id="LBMM01011228">
    <property type="protein sequence ID" value="KMQ86956.1"/>
    <property type="molecule type" value="Genomic_DNA"/>
</dbReference>